<evidence type="ECO:0000313" key="1">
    <source>
        <dbReference type="EMBL" id="GAA0740267.1"/>
    </source>
</evidence>
<comment type="caution">
    <text evidence="1">The sequence shown here is derived from an EMBL/GenBank/DDBJ whole genome shotgun (WGS) entry which is preliminary data.</text>
</comment>
<keyword evidence="2" id="KW-1185">Reference proteome</keyword>
<protein>
    <submittedName>
        <fullName evidence="1">DUF1284 domain-containing protein</fullName>
    </submittedName>
</protein>
<dbReference type="Proteomes" id="UP001501510">
    <property type="component" value="Unassembled WGS sequence"/>
</dbReference>
<name>A0ABP3USL3_9CLOT</name>
<accession>A0ABP3USL3</accession>
<gene>
    <name evidence="1" type="ORF">GCM10008906_20050</name>
</gene>
<dbReference type="EMBL" id="BAAACG010000009">
    <property type="protein sequence ID" value="GAA0740267.1"/>
    <property type="molecule type" value="Genomic_DNA"/>
</dbReference>
<organism evidence="1 2">
    <name type="scientific">Clostridium oceanicum</name>
    <dbReference type="NCBI Taxonomy" id="1543"/>
    <lineage>
        <taxon>Bacteria</taxon>
        <taxon>Bacillati</taxon>
        <taxon>Bacillota</taxon>
        <taxon>Clostridia</taxon>
        <taxon>Eubacteriales</taxon>
        <taxon>Clostridiaceae</taxon>
        <taxon>Clostridium</taxon>
    </lineage>
</organism>
<proteinExistence type="predicted"/>
<dbReference type="Pfam" id="PF06935">
    <property type="entry name" value="DUF1284"/>
    <property type="match status" value="1"/>
</dbReference>
<dbReference type="InterPro" id="IPR009702">
    <property type="entry name" value="DUF1284"/>
</dbReference>
<dbReference type="RefSeq" id="WP_343761308.1">
    <property type="nucleotide sequence ID" value="NZ_BAAACG010000009.1"/>
</dbReference>
<sequence>MKEINLRAHHILCTQGFQGYGYNEQFTNNLMNFINSAKVESKIKINLSCKCDDICEKCPNNKKGVCIHEDVIHMDELILKELNLKRIIESNFEDLIKIANSKLKNHKKCNEICGRCSWKNVCLWFKEADKIYI</sequence>
<reference evidence="2" key="1">
    <citation type="journal article" date="2019" name="Int. J. Syst. Evol. Microbiol.">
        <title>The Global Catalogue of Microorganisms (GCM) 10K type strain sequencing project: providing services to taxonomists for standard genome sequencing and annotation.</title>
        <authorList>
            <consortium name="The Broad Institute Genomics Platform"/>
            <consortium name="The Broad Institute Genome Sequencing Center for Infectious Disease"/>
            <person name="Wu L."/>
            <person name="Ma J."/>
        </authorList>
    </citation>
    <scope>NUCLEOTIDE SEQUENCE [LARGE SCALE GENOMIC DNA]</scope>
    <source>
        <strain evidence="2">JCM 1407</strain>
    </source>
</reference>
<evidence type="ECO:0000313" key="2">
    <source>
        <dbReference type="Proteomes" id="UP001501510"/>
    </source>
</evidence>